<dbReference type="Gene3D" id="1.20.120.1630">
    <property type="match status" value="1"/>
</dbReference>
<sequence>MTIVDALATAAGWSIDIVGLVWLGTAVWFAAARPTGLRGKIWHFLRTLLPEPWMIAGIVALSVVIHLLPRDVWDPITWKAAILKGAGSILIIASAVLMVWARLALGTMWAGRPMIQQDHQLRTGGPYQLVRHPIYTGLLGLMIGLTLVAGFGSSIVLLVFVTVWLLRRVRVEDHMLIDTFGDDYRSYRQRVPALVPFAGPLIRV</sequence>
<dbReference type="InterPro" id="IPR007318">
    <property type="entry name" value="Phopholipid_MeTrfase"/>
</dbReference>
<dbReference type="EMBL" id="JBIAQY010000013">
    <property type="protein sequence ID" value="MFF3572464.1"/>
    <property type="molecule type" value="Genomic_DNA"/>
</dbReference>
<dbReference type="EC" id="2.1.1.334" evidence="6"/>
<comment type="caution">
    <text evidence="6">The sequence shown here is derived from an EMBL/GenBank/DDBJ whole genome shotgun (WGS) entry which is preliminary data.</text>
</comment>
<keyword evidence="3 5" id="KW-1133">Transmembrane helix</keyword>
<dbReference type="Proteomes" id="UP001601992">
    <property type="component" value="Unassembled WGS sequence"/>
</dbReference>
<dbReference type="PANTHER" id="PTHR43847:SF1">
    <property type="entry name" value="BLL3993 PROTEIN"/>
    <property type="match status" value="1"/>
</dbReference>
<name>A0ABW6SB98_9NOCA</name>
<keyword evidence="4 5" id="KW-0472">Membrane</keyword>
<protein>
    <submittedName>
        <fullName evidence="6">Methyltransferase family protein</fullName>
        <ecNumber evidence="6">2.1.1.100</ecNumber>
        <ecNumber evidence="6">2.1.1.334</ecNumber>
    </submittedName>
</protein>
<dbReference type="PANTHER" id="PTHR43847">
    <property type="entry name" value="BLL3993 PROTEIN"/>
    <property type="match status" value="1"/>
</dbReference>
<keyword evidence="6" id="KW-0808">Transferase</keyword>
<reference evidence="6 7" key="1">
    <citation type="submission" date="2024-10" db="EMBL/GenBank/DDBJ databases">
        <title>The Natural Products Discovery Center: Release of the First 8490 Sequenced Strains for Exploring Actinobacteria Biosynthetic Diversity.</title>
        <authorList>
            <person name="Kalkreuter E."/>
            <person name="Kautsar S.A."/>
            <person name="Yang D."/>
            <person name="Bader C.D."/>
            <person name="Teijaro C.N."/>
            <person name="Fluegel L."/>
            <person name="Davis C.M."/>
            <person name="Simpson J.R."/>
            <person name="Lauterbach L."/>
            <person name="Steele A.D."/>
            <person name="Gui C."/>
            <person name="Meng S."/>
            <person name="Li G."/>
            <person name="Viehrig K."/>
            <person name="Ye F."/>
            <person name="Su P."/>
            <person name="Kiefer A.F."/>
            <person name="Nichols A."/>
            <person name="Cepeda A.J."/>
            <person name="Yan W."/>
            <person name="Fan B."/>
            <person name="Jiang Y."/>
            <person name="Adhikari A."/>
            <person name="Zheng C.-J."/>
            <person name="Schuster L."/>
            <person name="Cowan T.M."/>
            <person name="Smanski M.J."/>
            <person name="Chevrette M.G."/>
            <person name="De Carvalho L.P.S."/>
            <person name="Shen B."/>
        </authorList>
    </citation>
    <scope>NUCLEOTIDE SEQUENCE [LARGE SCALE GENOMIC DNA]</scope>
    <source>
        <strain evidence="6 7">NPDC002593</strain>
    </source>
</reference>
<evidence type="ECO:0000256" key="4">
    <source>
        <dbReference type="ARBA" id="ARBA00023136"/>
    </source>
</evidence>
<dbReference type="GO" id="GO:0032259">
    <property type="term" value="P:methylation"/>
    <property type="evidence" value="ECO:0007669"/>
    <property type="project" value="UniProtKB-KW"/>
</dbReference>
<evidence type="ECO:0000256" key="1">
    <source>
        <dbReference type="ARBA" id="ARBA00004127"/>
    </source>
</evidence>
<dbReference type="Pfam" id="PF04191">
    <property type="entry name" value="PEMT"/>
    <property type="match status" value="1"/>
</dbReference>
<dbReference type="RefSeq" id="WP_040823608.1">
    <property type="nucleotide sequence ID" value="NZ_JBIAQY010000013.1"/>
</dbReference>
<evidence type="ECO:0000313" key="7">
    <source>
        <dbReference type="Proteomes" id="UP001601992"/>
    </source>
</evidence>
<feature type="transmembrane region" description="Helical" evidence="5">
    <location>
        <begin position="7"/>
        <end position="32"/>
    </location>
</feature>
<dbReference type="GO" id="GO:0004671">
    <property type="term" value="F:protein C-terminal S-isoprenylcysteine carboxyl O-methyltransferase activity"/>
    <property type="evidence" value="ECO:0007669"/>
    <property type="project" value="UniProtKB-EC"/>
</dbReference>
<gene>
    <name evidence="6" type="ORF">ACFYXQ_32320</name>
</gene>
<keyword evidence="7" id="KW-1185">Reference proteome</keyword>
<evidence type="ECO:0000313" key="6">
    <source>
        <dbReference type="EMBL" id="MFF3572464.1"/>
    </source>
</evidence>
<evidence type="ECO:0000256" key="3">
    <source>
        <dbReference type="ARBA" id="ARBA00022989"/>
    </source>
</evidence>
<feature type="transmembrane region" description="Helical" evidence="5">
    <location>
        <begin position="134"/>
        <end position="166"/>
    </location>
</feature>
<keyword evidence="2 5" id="KW-0812">Transmembrane</keyword>
<comment type="subcellular location">
    <subcellularLocation>
        <location evidence="1">Endomembrane system</location>
        <topology evidence="1">Multi-pass membrane protein</topology>
    </subcellularLocation>
</comment>
<evidence type="ECO:0000256" key="2">
    <source>
        <dbReference type="ARBA" id="ARBA00022692"/>
    </source>
</evidence>
<proteinExistence type="predicted"/>
<accession>A0ABW6SB98</accession>
<feature type="transmembrane region" description="Helical" evidence="5">
    <location>
        <begin position="81"/>
        <end position="101"/>
    </location>
</feature>
<dbReference type="InterPro" id="IPR052527">
    <property type="entry name" value="Metal_cation-efflux_comp"/>
</dbReference>
<organism evidence="6 7">
    <name type="scientific">Nocardia jiangxiensis</name>
    <dbReference type="NCBI Taxonomy" id="282685"/>
    <lineage>
        <taxon>Bacteria</taxon>
        <taxon>Bacillati</taxon>
        <taxon>Actinomycetota</taxon>
        <taxon>Actinomycetes</taxon>
        <taxon>Mycobacteriales</taxon>
        <taxon>Nocardiaceae</taxon>
        <taxon>Nocardia</taxon>
    </lineage>
</organism>
<dbReference type="EC" id="2.1.1.100" evidence="6"/>
<evidence type="ECO:0000256" key="5">
    <source>
        <dbReference type="SAM" id="Phobius"/>
    </source>
</evidence>
<feature type="transmembrane region" description="Helical" evidence="5">
    <location>
        <begin position="52"/>
        <end position="69"/>
    </location>
</feature>
<keyword evidence="6" id="KW-0489">Methyltransferase</keyword>